<evidence type="ECO:0000259" key="12">
    <source>
        <dbReference type="SMART" id="SM01038"/>
    </source>
</evidence>
<accession>A0ABR9TA50</accession>
<dbReference type="Pfam" id="PF00703">
    <property type="entry name" value="Glyco_hydro_2"/>
    <property type="match status" value="1"/>
</dbReference>
<dbReference type="PROSITE" id="PS00608">
    <property type="entry name" value="GLYCOSYL_HYDROL_F2_2"/>
    <property type="match status" value="1"/>
</dbReference>
<dbReference type="Gene3D" id="2.60.120.260">
    <property type="entry name" value="Galactose-binding domain-like"/>
    <property type="match status" value="1"/>
</dbReference>
<dbReference type="InterPro" id="IPR006101">
    <property type="entry name" value="Glyco_hydro_2"/>
</dbReference>
<sequence length="1064" mass="121921">MKFLHKSTFSLLLFGLGIQAAVAQSSITLSNDGRIENIVKADDDRKGIPWLDETIVEQNRLPMRSDYIVYADEEEAEQGDWTKSSNYQSLNGLWKFKWVEAPADLPVNFEATDYDDSQWPTFQVPGNWEMNGYGFRMYTTSGFEFRYLLEGGRATPPVIPMDFNPTAVYRREVNIGNEWDGKNILLHIGAAKSNLSVWVNGKYVGYGEDSKLPSEFDITSYLTKGKNLIVLKIMRWGVANYLEDQDMWRLSGITRDCYLIARQPTYIYDVDVVPLLDNTLSKGSLRTKVSLNKPSIEKLTAEIELKCGNTTIQRDMIAFAGLQTLESVMQVENPALWSAETPNLYEVITTLKNAKGETLEIIPQRIGFRKIEIKAGQFLVNGQPILIKGVNRHETDPLTGHVISKEAMLKDVQLMKQFNINSVRTSHYPNSEYWLELCDEYGLYVIDEANIESHGMGYDLSYTMANRPTWEEAHISRVMRMIERDKNHASVVIWSMGNEAGNGYNFYRSYVKMKERDTTRPVQYERAVNNYGELRFDWNTDLNVPMYASPDAMKNYAKRNPKPEKPFIQCEYAHAMGNSLGSFKDYWDIIRENKGIFQGGYIWDFVDQCFIKINEKGDTVYTYGGDYEPKEAITGWNYASKGIFYANRTPYPHAWEMKKVYQDVHTTLIGKDTLAIYNEKFFTDLSNVRMEWEIISNGKKVQNGIMDHIPVSPQQTVHIPLKYNAVNDGELFLNLTYKLKDAEPLLAAGHIVATEQLSLGGSYKPATRLDRQVAISTFQDDVGIVVRSKDLEMVFDKQTGWLTKYIYKGTAFADENYAFKANFWRAPNDNDFGANTPDKLKAWKEVTNQTTLKDMRYEVINNLAYVTASYELPQVFAKLEMKYVINSQGEISTTQTLKADAGQKVEALPRFGMQLILPAGFEQVEYYGRGPHENYSDRNFSSHIGLYQQTVDDQYFPYVMPNETGNKTDVRWWKLMNKKGKGLLVIADTLLSMSALHYFDSDLDDGAKRAQRHAADLVRREQTQLNIDLKQMGVGGVNSWGAWPLKDYLLPYQDYSFSFVIRPM</sequence>
<dbReference type="InterPro" id="IPR036156">
    <property type="entry name" value="Beta-gal/glucu_dom_sf"/>
</dbReference>
<dbReference type="PANTHER" id="PTHR46323:SF2">
    <property type="entry name" value="BETA-GALACTOSIDASE"/>
    <property type="match status" value="1"/>
</dbReference>
<feature type="chain" id="PRO_5045441452" description="Beta-galactosidase" evidence="11">
    <location>
        <begin position="24"/>
        <end position="1064"/>
    </location>
</feature>
<evidence type="ECO:0000313" key="14">
    <source>
        <dbReference type="Proteomes" id="UP000618319"/>
    </source>
</evidence>
<dbReference type="Gene3D" id="3.20.20.80">
    <property type="entry name" value="Glycosidases"/>
    <property type="match status" value="1"/>
</dbReference>
<dbReference type="Proteomes" id="UP000618319">
    <property type="component" value="Unassembled WGS sequence"/>
</dbReference>
<dbReference type="InterPro" id="IPR004199">
    <property type="entry name" value="B-gal_small/dom_5"/>
</dbReference>
<evidence type="ECO:0000256" key="5">
    <source>
        <dbReference type="ARBA" id="ARBA00012756"/>
    </source>
</evidence>
<dbReference type="SMART" id="SM01038">
    <property type="entry name" value="Bgal_small_N"/>
    <property type="match status" value="1"/>
</dbReference>
<evidence type="ECO:0000256" key="3">
    <source>
        <dbReference type="ARBA" id="ARBA00007401"/>
    </source>
</evidence>
<proteinExistence type="inferred from homology"/>
<name>A0ABR9TA50_9SPHI</name>
<dbReference type="InterPro" id="IPR013783">
    <property type="entry name" value="Ig-like_fold"/>
</dbReference>
<dbReference type="SUPFAM" id="SSF49303">
    <property type="entry name" value="beta-Galactosidase/glucuronidase domain"/>
    <property type="match status" value="2"/>
</dbReference>
<dbReference type="InterPro" id="IPR011013">
    <property type="entry name" value="Gal_mutarotase_sf_dom"/>
</dbReference>
<evidence type="ECO:0000313" key="13">
    <source>
        <dbReference type="EMBL" id="MBE8722219.1"/>
    </source>
</evidence>
<dbReference type="Pfam" id="PF02929">
    <property type="entry name" value="Bgal_small_N"/>
    <property type="match status" value="1"/>
</dbReference>
<dbReference type="Pfam" id="PF16353">
    <property type="entry name" value="LacZ_4"/>
    <property type="match status" value="1"/>
</dbReference>
<keyword evidence="6 10" id="KW-0378">Hydrolase</keyword>
<dbReference type="InterPro" id="IPR023230">
    <property type="entry name" value="Glyco_hydro_2_CS"/>
</dbReference>
<dbReference type="PROSITE" id="PS00719">
    <property type="entry name" value="GLYCOSYL_HYDROL_F2_1"/>
    <property type="match status" value="1"/>
</dbReference>
<evidence type="ECO:0000256" key="9">
    <source>
        <dbReference type="ARBA" id="ARBA00032230"/>
    </source>
</evidence>
<dbReference type="Gene3D" id="2.60.40.10">
    <property type="entry name" value="Immunoglobulins"/>
    <property type="match status" value="2"/>
</dbReference>
<dbReference type="Gene3D" id="2.70.98.10">
    <property type="match status" value="1"/>
</dbReference>
<keyword evidence="8 10" id="KW-0326">Glycosidase</keyword>
<dbReference type="EMBL" id="PSKQ01000023">
    <property type="protein sequence ID" value="MBE8722219.1"/>
    <property type="molecule type" value="Genomic_DNA"/>
</dbReference>
<dbReference type="InterPro" id="IPR006104">
    <property type="entry name" value="Glyco_hydro_2_N"/>
</dbReference>
<feature type="signal peptide" evidence="11">
    <location>
        <begin position="1"/>
        <end position="23"/>
    </location>
</feature>
<dbReference type="InterPro" id="IPR017853">
    <property type="entry name" value="GH"/>
</dbReference>
<keyword evidence="7" id="KW-0106">Calcium</keyword>
<evidence type="ECO:0000256" key="4">
    <source>
        <dbReference type="ARBA" id="ARBA00011245"/>
    </source>
</evidence>
<comment type="similarity">
    <text evidence="3 10">Belongs to the glycosyl hydrolase 2 family.</text>
</comment>
<dbReference type="InterPro" id="IPR014718">
    <property type="entry name" value="GH-type_carb-bd"/>
</dbReference>
<dbReference type="RefSeq" id="WP_196940135.1">
    <property type="nucleotide sequence ID" value="NZ_MU158690.1"/>
</dbReference>
<comment type="subunit">
    <text evidence="4">Monomer.</text>
</comment>
<evidence type="ECO:0000256" key="6">
    <source>
        <dbReference type="ARBA" id="ARBA00022801"/>
    </source>
</evidence>
<dbReference type="Pfam" id="PF02836">
    <property type="entry name" value="Glyco_hydro_2_C"/>
    <property type="match status" value="1"/>
</dbReference>
<dbReference type="InterPro" id="IPR006102">
    <property type="entry name" value="Ig-like_GH2"/>
</dbReference>
<keyword evidence="14" id="KW-1185">Reference proteome</keyword>
<dbReference type="SUPFAM" id="SSF74650">
    <property type="entry name" value="Galactose mutarotase-like"/>
    <property type="match status" value="1"/>
</dbReference>
<keyword evidence="11" id="KW-0732">Signal</keyword>
<dbReference type="PRINTS" id="PR00132">
    <property type="entry name" value="GLHYDRLASE2"/>
</dbReference>
<dbReference type="Pfam" id="PF02837">
    <property type="entry name" value="Glyco_hydro_2_N"/>
    <property type="match status" value="1"/>
</dbReference>
<dbReference type="InterPro" id="IPR023232">
    <property type="entry name" value="Glyco_hydro_2_AS"/>
</dbReference>
<gene>
    <name evidence="13" type="ORF">C4F40_15945</name>
</gene>
<reference evidence="13 14" key="1">
    <citation type="submission" date="2018-02" db="EMBL/GenBank/DDBJ databases">
        <title>Sphingobacterium KA21.</title>
        <authorList>
            <person name="Vasarhelyi B.M."/>
            <person name="Deshmukh S."/>
            <person name="Balint B."/>
            <person name="Kukolya J."/>
        </authorList>
    </citation>
    <scope>NUCLEOTIDE SEQUENCE [LARGE SCALE GENOMIC DNA]</scope>
    <source>
        <strain evidence="13 14">Ka21</strain>
    </source>
</reference>
<protein>
    <recommendedName>
        <fullName evidence="5 10">Beta-galactosidase</fullName>
        <ecNumber evidence="5 10">3.2.1.23</ecNumber>
    </recommendedName>
    <alternativeName>
        <fullName evidence="9 10">Lactase</fullName>
    </alternativeName>
</protein>
<dbReference type="InterPro" id="IPR008979">
    <property type="entry name" value="Galactose-bd-like_sf"/>
</dbReference>
<evidence type="ECO:0000256" key="8">
    <source>
        <dbReference type="ARBA" id="ARBA00023295"/>
    </source>
</evidence>
<evidence type="ECO:0000256" key="1">
    <source>
        <dbReference type="ARBA" id="ARBA00001412"/>
    </source>
</evidence>
<dbReference type="InterPro" id="IPR050347">
    <property type="entry name" value="Bact_Beta-galactosidase"/>
</dbReference>
<dbReference type="InterPro" id="IPR006103">
    <property type="entry name" value="Glyco_hydro_2_cat"/>
</dbReference>
<comment type="cofactor">
    <cofactor evidence="2">
        <name>Ca(2+)</name>
        <dbReference type="ChEBI" id="CHEBI:29108"/>
    </cofactor>
</comment>
<dbReference type="PANTHER" id="PTHR46323">
    <property type="entry name" value="BETA-GALACTOSIDASE"/>
    <property type="match status" value="1"/>
</dbReference>
<organism evidence="13 14">
    <name type="scientific">Sphingobacterium pedocola</name>
    <dbReference type="NCBI Taxonomy" id="2082722"/>
    <lineage>
        <taxon>Bacteria</taxon>
        <taxon>Pseudomonadati</taxon>
        <taxon>Bacteroidota</taxon>
        <taxon>Sphingobacteriia</taxon>
        <taxon>Sphingobacteriales</taxon>
        <taxon>Sphingobacteriaceae</taxon>
        <taxon>Sphingobacterium</taxon>
    </lineage>
</organism>
<dbReference type="EC" id="3.2.1.23" evidence="5 10"/>
<evidence type="ECO:0000256" key="11">
    <source>
        <dbReference type="SAM" id="SignalP"/>
    </source>
</evidence>
<dbReference type="SUPFAM" id="SSF49785">
    <property type="entry name" value="Galactose-binding domain-like"/>
    <property type="match status" value="1"/>
</dbReference>
<evidence type="ECO:0000256" key="7">
    <source>
        <dbReference type="ARBA" id="ARBA00022837"/>
    </source>
</evidence>
<dbReference type="SUPFAM" id="SSF51445">
    <property type="entry name" value="(Trans)glycosidases"/>
    <property type="match status" value="1"/>
</dbReference>
<dbReference type="InterPro" id="IPR032312">
    <property type="entry name" value="LacZ_4"/>
</dbReference>
<evidence type="ECO:0000256" key="2">
    <source>
        <dbReference type="ARBA" id="ARBA00001913"/>
    </source>
</evidence>
<feature type="domain" description="Beta galactosidase small chain/" evidence="12">
    <location>
        <begin position="785"/>
        <end position="1062"/>
    </location>
</feature>
<comment type="catalytic activity">
    <reaction evidence="1 10">
        <text>Hydrolysis of terminal non-reducing beta-D-galactose residues in beta-D-galactosides.</text>
        <dbReference type="EC" id="3.2.1.23"/>
    </reaction>
</comment>
<evidence type="ECO:0000256" key="10">
    <source>
        <dbReference type="RuleBase" id="RU361154"/>
    </source>
</evidence>
<comment type="caution">
    <text evidence="13">The sequence shown here is derived from an EMBL/GenBank/DDBJ whole genome shotgun (WGS) entry which is preliminary data.</text>
</comment>